<dbReference type="KEGG" id="fmu:J7337_002262"/>
<dbReference type="InterPro" id="IPR011766">
    <property type="entry name" value="TPP_enzyme_TPP-bd"/>
</dbReference>
<name>A0A9P8ITX3_9HYPO</name>
<proteinExistence type="predicted"/>
<evidence type="ECO:0000313" key="3">
    <source>
        <dbReference type="Proteomes" id="UP000827133"/>
    </source>
</evidence>
<accession>A0A9P8ITX3</accession>
<organism evidence="2 3">
    <name type="scientific">Fusarium musae</name>
    <dbReference type="NCBI Taxonomy" id="1042133"/>
    <lineage>
        <taxon>Eukaryota</taxon>
        <taxon>Fungi</taxon>
        <taxon>Dikarya</taxon>
        <taxon>Ascomycota</taxon>
        <taxon>Pezizomycotina</taxon>
        <taxon>Sordariomycetes</taxon>
        <taxon>Hypocreomycetidae</taxon>
        <taxon>Hypocreales</taxon>
        <taxon>Nectriaceae</taxon>
        <taxon>Fusarium</taxon>
    </lineage>
</organism>
<protein>
    <recommendedName>
        <fullName evidence="1">Thiamine pyrophosphate enzyme TPP-binding domain-containing protein</fullName>
    </recommendedName>
</protein>
<gene>
    <name evidence="2" type="ORF">J7337_002262</name>
</gene>
<keyword evidence="3" id="KW-1185">Reference proteome</keyword>
<reference evidence="2" key="1">
    <citation type="journal article" date="2021" name="Mol. Plant Microbe Interact.">
        <title>Telomere to telomere genome assembly of Fusarium musae F31, causal agent of crown rot disease of banana.</title>
        <authorList>
            <person name="Degradi L."/>
            <person name="Tava V."/>
            <person name="Kunova A."/>
            <person name="Cortesi P."/>
            <person name="Saracchi M."/>
            <person name="Pasquali M."/>
        </authorList>
    </citation>
    <scope>NUCLEOTIDE SEQUENCE</scope>
    <source>
        <strain evidence="2">F31</strain>
    </source>
</reference>
<feature type="domain" description="Thiamine pyrophosphate enzyme TPP-binding" evidence="1">
    <location>
        <begin position="98"/>
        <end position="139"/>
    </location>
</feature>
<dbReference type="CDD" id="cd00568">
    <property type="entry name" value="TPP_enzymes"/>
    <property type="match status" value="1"/>
</dbReference>
<sequence>MSVVQSFAVNACGCSIISDAANLYWTAHYLKFSKHGLYRSNLDSSPMGHAVCGVVGMGLGDKHAVAIVSDAAMLMQSEVGTAVLYGSKAIWLVMSGSRYDFELLALAVGCDGCTVMDEEGLRKALTGALARDGPTVINVIVDSPRVAPSKA</sequence>
<dbReference type="EMBL" id="JAHBCI010000002">
    <property type="protein sequence ID" value="KAG9505295.1"/>
    <property type="molecule type" value="Genomic_DNA"/>
</dbReference>
<dbReference type="RefSeq" id="XP_044684294.1">
    <property type="nucleotide sequence ID" value="XM_044819994.1"/>
</dbReference>
<comment type="caution">
    <text evidence="2">The sequence shown here is derived from an EMBL/GenBank/DDBJ whole genome shotgun (WGS) entry which is preliminary data.</text>
</comment>
<dbReference type="SUPFAM" id="SSF52518">
    <property type="entry name" value="Thiamin diphosphate-binding fold (THDP-binding)"/>
    <property type="match status" value="1"/>
</dbReference>
<evidence type="ECO:0000313" key="2">
    <source>
        <dbReference type="EMBL" id="KAG9505295.1"/>
    </source>
</evidence>
<dbReference type="GeneID" id="68310119"/>
<dbReference type="Gene3D" id="3.40.50.970">
    <property type="match status" value="2"/>
</dbReference>
<dbReference type="GO" id="GO:0030976">
    <property type="term" value="F:thiamine pyrophosphate binding"/>
    <property type="evidence" value="ECO:0007669"/>
    <property type="project" value="InterPro"/>
</dbReference>
<dbReference type="GO" id="GO:0003824">
    <property type="term" value="F:catalytic activity"/>
    <property type="evidence" value="ECO:0007669"/>
    <property type="project" value="InterPro"/>
</dbReference>
<dbReference type="Pfam" id="PF02775">
    <property type="entry name" value="TPP_enzyme_C"/>
    <property type="match status" value="1"/>
</dbReference>
<dbReference type="Proteomes" id="UP000827133">
    <property type="component" value="Unassembled WGS sequence"/>
</dbReference>
<dbReference type="InterPro" id="IPR029061">
    <property type="entry name" value="THDP-binding"/>
</dbReference>
<dbReference type="AlphaFoldDB" id="A0A9P8ITX3"/>
<evidence type="ECO:0000259" key="1">
    <source>
        <dbReference type="Pfam" id="PF02775"/>
    </source>
</evidence>